<accession>A0A915DEB3</accession>
<dbReference type="AlphaFoldDB" id="A0A915DEB3"/>
<dbReference type="WBParaSite" id="jg18971">
    <property type="protein sequence ID" value="jg18971"/>
    <property type="gene ID" value="jg18971"/>
</dbReference>
<organism evidence="1 2">
    <name type="scientific">Ditylenchus dipsaci</name>
    <dbReference type="NCBI Taxonomy" id="166011"/>
    <lineage>
        <taxon>Eukaryota</taxon>
        <taxon>Metazoa</taxon>
        <taxon>Ecdysozoa</taxon>
        <taxon>Nematoda</taxon>
        <taxon>Chromadorea</taxon>
        <taxon>Rhabditida</taxon>
        <taxon>Tylenchina</taxon>
        <taxon>Tylenchomorpha</taxon>
        <taxon>Sphaerularioidea</taxon>
        <taxon>Anguinidae</taxon>
        <taxon>Anguininae</taxon>
        <taxon>Ditylenchus</taxon>
    </lineage>
</organism>
<reference evidence="2" key="1">
    <citation type="submission" date="2022-11" db="UniProtKB">
        <authorList>
            <consortium name="WormBaseParasite"/>
        </authorList>
    </citation>
    <scope>IDENTIFICATION</scope>
</reference>
<evidence type="ECO:0000313" key="1">
    <source>
        <dbReference type="Proteomes" id="UP000887574"/>
    </source>
</evidence>
<proteinExistence type="predicted"/>
<protein>
    <submittedName>
        <fullName evidence="2">C2H2-type domain-containing protein</fullName>
    </submittedName>
</protein>
<keyword evidence="1" id="KW-1185">Reference proteome</keyword>
<name>A0A915DEB3_9BILA</name>
<dbReference type="Proteomes" id="UP000887574">
    <property type="component" value="Unplaced"/>
</dbReference>
<sequence>MPIREDVWSHDTCLVCQTQHSTPEEKEEHENEKMHKDRTVVYDFLSKELSCLVPSSSESILYERYYRANTSVAGLDCICELNFSWASSPFWACTICYVAGKTLESADAHLYSSYHKRTYISEYHPDRFAALIKAQQRSTPDKHSMIEQDAVLDVLYDSKGLAPPDVYILHEKERSWAFQKLGISEEEVPAEYVAEPIDDLHSIVHCYICCEDFVAYEKEELLQKAWSAHLATTTHQKCRFILTLLNEAKLEEKQGLPSFCEYRSTKTTDLGAFNCVEGAFYGKSCSFEHLVHFKGSNDSFCKICFCVVSNRDVTDHFASEYHIERCVRKNSPSKLLNAQFLKIEDRHAILLAGITDEMKVGKHHTCDAHFPQLLKRVGSVDKRAFEATNVEEVWVASFKANWCEDCKQYVKLTQKDSWQNHIFEEDHFDWAAKRALCYADGANFVSKSAGKSLPSFRTGQKGWDDRYSVALGLIPIQDHCYFGLQYIVRDELNRQTTCLCCYLVCSYEDDDVMCLHVRSYDHITRVIHLINKKLLGTLWKYTDVDQKKNLVMDYLKHCKLDMSIQRLSIYDPVMACTSNCFGTVPRLLLQLAAIPPELRQSSLLSIESRPNEDINVPLNIAFRSCNVEIKGLESDLVIFFCQECNQAFSCSFEKVDVCFAEHLLSPSHWARQLALKQNPFDENKRIYNLSSSFEVSRFQQPNEKKKITWKWNEARKAYEFVYAQLGLGDVHERRNFSSKRDLYCTLCAETLKASKIELEHHIRSFTHIFYYVHKHRPQTIGDLEAMLLKEEDLATKQKNIRKLFNKALKGLEKEQEEIIIFDFSQGRFCESTEIKAVLEDDHPSPLSMTTSQTLLRWPFTLEKCRSGV</sequence>
<evidence type="ECO:0000313" key="2">
    <source>
        <dbReference type="WBParaSite" id="jg18971"/>
    </source>
</evidence>